<feature type="compositionally biased region" description="Polar residues" evidence="4">
    <location>
        <begin position="958"/>
        <end position="968"/>
    </location>
</feature>
<dbReference type="GO" id="GO:0042734">
    <property type="term" value="C:presynaptic membrane"/>
    <property type="evidence" value="ECO:0007669"/>
    <property type="project" value="TreeGrafter"/>
</dbReference>
<evidence type="ECO:0000313" key="7">
    <source>
        <dbReference type="Proteomes" id="UP000663845"/>
    </source>
</evidence>
<evidence type="ECO:0000256" key="4">
    <source>
        <dbReference type="SAM" id="MobiDB-lite"/>
    </source>
</evidence>
<dbReference type="PRINTS" id="PR00360">
    <property type="entry name" value="C2DOMAIN"/>
</dbReference>
<keyword evidence="2" id="KW-0770">Synapse</keyword>
<evidence type="ECO:0000313" key="6">
    <source>
        <dbReference type="EMBL" id="CAF0775912.1"/>
    </source>
</evidence>
<feature type="compositionally biased region" description="Low complexity" evidence="4">
    <location>
        <begin position="25"/>
        <end position="42"/>
    </location>
</feature>
<dbReference type="SUPFAM" id="SSF49562">
    <property type="entry name" value="C2 domain (Calcium/lipid-binding domain, CaLB)"/>
    <property type="match status" value="1"/>
</dbReference>
<dbReference type="InterPro" id="IPR035892">
    <property type="entry name" value="C2_domain_sf"/>
</dbReference>
<feature type="region of interest" description="Disordered" evidence="4">
    <location>
        <begin position="467"/>
        <end position="489"/>
    </location>
</feature>
<feature type="region of interest" description="Disordered" evidence="4">
    <location>
        <begin position="13"/>
        <end position="105"/>
    </location>
</feature>
<dbReference type="GO" id="GO:0031267">
    <property type="term" value="F:small GTPase binding"/>
    <property type="evidence" value="ECO:0007669"/>
    <property type="project" value="InterPro"/>
</dbReference>
<dbReference type="Proteomes" id="UP000663845">
    <property type="component" value="Unassembled WGS sequence"/>
</dbReference>
<dbReference type="InterPro" id="IPR000008">
    <property type="entry name" value="C2_dom"/>
</dbReference>
<keyword evidence="1" id="KW-0677">Repeat</keyword>
<dbReference type="PANTHER" id="PTHR12157">
    <property type="entry name" value="REGULATING SYNAPTIC MEMBRANE EXOCYTOSIS PROTEIN"/>
    <property type="match status" value="1"/>
</dbReference>
<dbReference type="Gene3D" id="2.60.40.150">
    <property type="entry name" value="C2 domain"/>
    <property type="match status" value="1"/>
</dbReference>
<feature type="compositionally biased region" description="Polar residues" evidence="4">
    <location>
        <begin position="1001"/>
        <end position="1010"/>
    </location>
</feature>
<feature type="region of interest" description="Disordered" evidence="4">
    <location>
        <begin position="1145"/>
        <end position="1212"/>
    </location>
</feature>
<organism evidence="6 7">
    <name type="scientific">Adineta steineri</name>
    <dbReference type="NCBI Taxonomy" id="433720"/>
    <lineage>
        <taxon>Eukaryota</taxon>
        <taxon>Metazoa</taxon>
        <taxon>Spiralia</taxon>
        <taxon>Gnathifera</taxon>
        <taxon>Rotifera</taxon>
        <taxon>Eurotatoria</taxon>
        <taxon>Bdelloidea</taxon>
        <taxon>Adinetida</taxon>
        <taxon>Adinetidae</taxon>
        <taxon>Adineta</taxon>
    </lineage>
</organism>
<feature type="compositionally biased region" description="Polar residues" evidence="4">
    <location>
        <begin position="899"/>
        <end position="919"/>
    </location>
</feature>
<feature type="domain" description="C2" evidence="5">
    <location>
        <begin position="1293"/>
        <end position="1415"/>
    </location>
</feature>
<protein>
    <recommendedName>
        <fullName evidence="5">C2 domain-containing protein</fullName>
    </recommendedName>
</protein>
<feature type="region of interest" description="Disordered" evidence="4">
    <location>
        <begin position="1026"/>
        <end position="1051"/>
    </location>
</feature>
<evidence type="ECO:0000259" key="5">
    <source>
        <dbReference type="PROSITE" id="PS50004"/>
    </source>
</evidence>
<feature type="compositionally biased region" description="Polar residues" evidence="4">
    <location>
        <begin position="984"/>
        <end position="993"/>
    </location>
</feature>
<feature type="region of interest" description="Disordered" evidence="4">
    <location>
        <begin position="1087"/>
        <end position="1114"/>
    </location>
</feature>
<comment type="caution">
    <text evidence="6">The sequence shown here is derived from an EMBL/GenBank/DDBJ whole genome shotgun (WGS) entry which is preliminary data.</text>
</comment>
<name>A0A813QZX6_9BILA</name>
<gene>
    <name evidence="6" type="ORF">JYZ213_LOCUS3889</name>
</gene>
<feature type="compositionally biased region" description="Polar residues" evidence="4">
    <location>
        <begin position="81"/>
        <end position="91"/>
    </location>
</feature>
<dbReference type="PRINTS" id="PR00399">
    <property type="entry name" value="SYNAPTOTAGMN"/>
</dbReference>
<dbReference type="GO" id="GO:0042391">
    <property type="term" value="P:regulation of membrane potential"/>
    <property type="evidence" value="ECO:0007669"/>
    <property type="project" value="TreeGrafter"/>
</dbReference>
<dbReference type="Pfam" id="PF00168">
    <property type="entry name" value="C2"/>
    <property type="match status" value="1"/>
</dbReference>
<feature type="compositionally biased region" description="Basic residues" evidence="4">
    <location>
        <begin position="704"/>
        <end position="713"/>
    </location>
</feature>
<dbReference type="GO" id="GO:2000300">
    <property type="term" value="P:regulation of synaptic vesicle exocytosis"/>
    <property type="evidence" value="ECO:0007669"/>
    <property type="project" value="TreeGrafter"/>
</dbReference>
<feature type="region of interest" description="Disordered" evidence="4">
    <location>
        <begin position="150"/>
        <end position="188"/>
    </location>
</feature>
<feature type="region of interest" description="Disordered" evidence="4">
    <location>
        <begin position="290"/>
        <end position="334"/>
    </location>
</feature>
<dbReference type="InterPro" id="IPR001565">
    <property type="entry name" value="Synaptotagmin"/>
</dbReference>
<reference evidence="6" key="1">
    <citation type="submission" date="2021-02" db="EMBL/GenBank/DDBJ databases">
        <authorList>
            <person name="Nowell W R."/>
        </authorList>
    </citation>
    <scope>NUCLEOTIDE SEQUENCE</scope>
</reference>
<feature type="compositionally biased region" description="Polar residues" evidence="4">
    <location>
        <begin position="1032"/>
        <end position="1042"/>
    </location>
</feature>
<feature type="compositionally biased region" description="Polar residues" evidence="4">
    <location>
        <begin position="43"/>
        <end position="60"/>
    </location>
</feature>
<feature type="compositionally biased region" description="Basic and acidic residues" evidence="4">
    <location>
        <begin position="1094"/>
        <end position="1109"/>
    </location>
</feature>
<dbReference type="GO" id="GO:0050806">
    <property type="term" value="P:positive regulation of synaptic transmission"/>
    <property type="evidence" value="ECO:0007669"/>
    <property type="project" value="TreeGrafter"/>
</dbReference>
<dbReference type="GO" id="GO:0048167">
    <property type="term" value="P:regulation of synaptic plasticity"/>
    <property type="evidence" value="ECO:0007669"/>
    <property type="project" value="TreeGrafter"/>
</dbReference>
<evidence type="ECO:0000256" key="2">
    <source>
        <dbReference type="ARBA" id="ARBA00023018"/>
    </source>
</evidence>
<dbReference type="GO" id="GO:0044325">
    <property type="term" value="F:transmembrane transporter binding"/>
    <property type="evidence" value="ECO:0007669"/>
    <property type="project" value="TreeGrafter"/>
</dbReference>
<feature type="compositionally biased region" description="Pro residues" evidence="4">
    <location>
        <begin position="92"/>
        <end position="101"/>
    </location>
</feature>
<dbReference type="PROSITE" id="PS50004">
    <property type="entry name" value="C2"/>
    <property type="match status" value="1"/>
</dbReference>
<feature type="region of interest" description="Disordered" evidence="4">
    <location>
        <begin position="895"/>
        <end position="937"/>
    </location>
</feature>
<evidence type="ECO:0000256" key="3">
    <source>
        <dbReference type="ARBA" id="ARBA00034103"/>
    </source>
</evidence>
<dbReference type="CDD" id="cd04031">
    <property type="entry name" value="C2A_RIM1alpha"/>
    <property type="match status" value="1"/>
</dbReference>
<dbReference type="PANTHER" id="PTHR12157:SF25">
    <property type="entry name" value="REGULATING SYNAPTIC MEMBRANE EXOCYTOSIS PROTEIN 3"/>
    <property type="match status" value="1"/>
</dbReference>
<proteinExistence type="predicted"/>
<feature type="compositionally biased region" description="Basic and acidic residues" evidence="4">
    <location>
        <begin position="294"/>
        <end position="316"/>
    </location>
</feature>
<feature type="compositionally biased region" description="Polar residues" evidence="4">
    <location>
        <begin position="1428"/>
        <end position="1439"/>
    </location>
</feature>
<feature type="compositionally biased region" description="Low complexity" evidence="4">
    <location>
        <begin position="475"/>
        <end position="487"/>
    </location>
</feature>
<evidence type="ECO:0000256" key="1">
    <source>
        <dbReference type="ARBA" id="ARBA00022737"/>
    </source>
</evidence>
<dbReference type="SUPFAM" id="SSF50156">
    <property type="entry name" value="PDZ domain-like"/>
    <property type="match status" value="1"/>
</dbReference>
<feature type="region of interest" description="Disordered" evidence="4">
    <location>
        <begin position="625"/>
        <end position="671"/>
    </location>
</feature>
<feature type="compositionally biased region" description="Basic and acidic residues" evidence="4">
    <location>
        <begin position="175"/>
        <end position="188"/>
    </location>
</feature>
<sequence>MLNSLKRWVQDVAVDLTPPPPPPSSLSTSTSPSSTSFLSSSSKQGSTHPYFHSTTFTNDRLSTHSSSSSTMGLSRPISMDSVRNSKMTNTSIPPPPPPPLASPAELDLSHLNREEQEHIANVLKRARAVDEQQSPVPPVIVHSAQSPPASIVSASLSPSASSSSSTSTSSYNSEQPEKYEQNDKYDNIDDNEISKDEELSSSFLPESTLITIHRCQVCNKEQQQKGNTMICLQCQADDEIARVTQNNTTPQTSIRQSSSPIPIKLYEQEQDKIYDNIMWIDQQLIKRNSPVEENTSHRVQNDAEKMNKNQEEKNEENNDDDDGGGDGSEERKQLCQSSILQSTLPVKIQSNNLTEIDEDDFFYQGPSPYVTAIDNNNQILDKIKDPSSIPSYKIDEYIDEDDNDERDHVKELEETIANLSRHFPVSSQQLNDIEIKPIVTNLHQPSSLSVGKIDIDSILEMEIESPSTDEHYIQSSSSSSSSIRPSSVLNQHSHNVPIAVPITFNSRRASLSRSSGVREHLTDLLSITKAAAAATAAASTTTPLESYYSDKRSLQGTTSNFSKHIMPLHRQKRNLPSVPSPIINRLQIRRANSESRFSLPAVPPPSILISNSNIDDESDLLEIDLNDPTGSISRAARSKTESELNNNNNNTTTNNNNNNNINTLSSSNQLSSMNDLTLPRKQIKQLRDQTTNTPPISSLTSSIKPKKKLKKKGSNSPNHTNGHLINYMESNEQITPIIVSPTKTNPPPSVLLSSSSPPTLTTNRLKLQKSTSTEILYPFPVLKLILSRDNLNPSRRDDADLGLHITGGHSIPNCMEVTACIEHVDTHHKNYNILRNAVEEGDEVLEVGGVPLRGKSALYVENLMNSIQDEFEIVIRSQYVIPPISPAIEIFKSDKNHSHNSTKNNVTVSPNLSLTVDSNNQRRHSMDTSQFSPTHLTNNTVVKSQSTFMSLPVDDDSNNVSDQLLSPSNHRKKSVSSKERLFSPNLSLTVDSNNQRRHSMDTSQFSPTHLTNNTVVKSQSTFMSLPVDDDSNNVSDQLLSPSNHRKKSVSSKERLFSVESLHRSPSTKSIEHLMKVATQSYDTKPAVGKFHSLPQEDRRHSIKPDEKRSTPLVKQTSLSVNITPENKMTHDDSINLAQPTRKYEHRNSLLPNDPGLNRAGSNNSIDRRNSNESDESDNLSQYFLSSSSRKNSLMTTNEISHTESSHEQNQNLIPTDNEVAKDASRRLQNFIKTADEKQQARNSLGDESINFKKTDVRKLSTSALGSFKFAKKPKENNNTEISTQSVESRENEYVGDIELQIGHNSEREQLVVRIVQAKNLPAKDTNGFSDPFVKIYLLPGRDQENKRRTKHISKNLNPVWDHTVIYGNMHREELQYKMLEFTLWDYDRFKANDFIGQITIDLKDAKVIDDKPHWYRLQALRSREEATNRGSSPRLSKMTSVDSTVSSSSSIANKNNVNVQSKGSIRK</sequence>
<dbReference type="Gene3D" id="2.30.42.10">
    <property type="match status" value="1"/>
</dbReference>
<dbReference type="EMBL" id="CAJNOG010000021">
    <property type="protein sequence ID" value="CAF0775912.1"/>
    <property type="molecule type" value="Genomic_DNA"/>
</dbReference>
<dbReference type="GO" id="GO:0048791">
    <property type="term" value="P:calcium ion-regulated exocytosis of neurotransmitter"/>
    <property type="evidence" value="ECO:0007669"/>
    <property type="project" value="TreeGrafter"/>
</dbReference>
<feature type="region of interest" description="Disordered" evidence="4">
    <location>
        <begin position="950"/>
        <end position="1010"/>
    </location>
</feature>
<dbReference type="InterPro" id="IPR039032">
    <property type="entry name" value="Rim-like"/>
</dbReference>
<feature type="compositionally biased region" description="Polar residues" evidence="4">
    <location>
        <begin position="927"/>
        <end position="937"/>
    </location>
</feature>
<dbReference type="GO" id="GO:0048788">
    <property type="term" value="C:cytoskeleton of presynaptic active zone"/>
    <property type="evidence" value="ECO:0007669"/>
    <property type="project" value="TreeGrafter"/>
</dbReference>
<feature type="compositionally biased region" description="Low complexity" evidence="4">
    <location>
        <begin position="690"/>
        <end position="703"/>
    </location>
</feature>
<accession>A0A813QZX6</accession>
<feature type="compositionally biased region" description="Low complexity" evidence="4">
    <location>
        <begin position="150"/>
        <end position="170"/>
    </location>
</feature>
<feature type="compositionally biased region" description="Low complexity" evidence="4">
    <location>
        <begin position="1440"/>
        <end position="1459"/>
    </location>
</feature>
<feature type="region of interest" description="Disordered" evidence="4">
    <location>
        <begin position="685"/>
        <end position="723"/>
    </location>
</feature>
<comment type="subcellular location">
    <subcellularLocation>
        <location evidence="3">Synapse</location>
    </subcellularLocation>
</comment>
<feature type="compositionally biased region" description="Low complexity" evidence="4">
    <location>
        <begin position="644"/>
        <end position="671"/>
    </location>
</feature>
<dbReference type="SMART" id="SM00239">
    <property type="entry name" value="C2"/>
    <property type="match status" value="1"/>
</dbReference>
<feature type="region of interest" description="Disordered" evidence="4">
    <location>
        <begin position="1425"/>
        <end position="1467"/>
    </location>
</feature>
<dbReference type="InterPro" id="IPR036034">
    <property type="entry name" value="PDZ_sf"/>
</dbReference>
<feature type="compositionally biased region" description="Polar residues" evidence="4">
    <location>
        <begin position="1179"/>
        <end position="1199"/>
    </location>
</feature>